<evidence type="ECO:0008006" key="5">
    <source>
        <dbReference type="Google" id="ProtNLM"/>
    </source>
</evidence>
<dbReference type="EMBL" id="LGAV01000005">
    <property type="protein sequence ID" value="KOS13597.1"/>
    <property type="molecule type" value="Genomic_DNA"/>
</dbReference>
<evidence type="ECO:0000256" key="1">
    <source>
        <dbReference type="SAM" id="Coils"/>
    </source>
</evidence>
<feature type="region of interest" description="Disordered" evidence="2">
    <location>
        <begin position="124"/>
        <end position="170"/>
    </location>
</feature>
<name>A0A0M8MND8_9BASI</name>
<evidence type="ECO:0000313" key="4">
    <source>
        <dbReference type="Proteomes" id="UP000037751"/>
    </source>
</evidence>
<dbReference type="OrthoDB" id="3366950at2759"/>
<dbReference type="RefSeq" id="XP_017991229.1">
    <property type="nucleotide sequence ID" value="XM_018136526.1"/>
</dbReference>
<comment type="caution">
    <text evidence="3">The sequence shown here is derived from an EMBL/GenBank/DDBJ whole genome shotgun (WGS) entry which is preliminary data.</text>
</comment>
<dbReference type="VEuPathDB" id="FungiDB:Malapachy_2031"/>
<keyword evidence="4" id="KW-1185">Reference proteome</keyword>
<feature type="compositionally biased region" description="Acidic residues" evidence="2">
    <location>
        <begin position="483"/>
        <end position="509"/>
    </location>
</feature>
<protein>
    <recommendedName>
        <fullName evidence="5">DUF3835 domain-containing protein</fullName>
    </recommendedName>
</protein>
<feature type="region of interest" description="Disordered" evidence="2">
    <location>
        <begin position="310"/>
        <end position="371"/>
    </location>
</feature>
<gene>
    <name evidence="3" type="ORF">Malapachy_2031</name>
</gene>
<accession>A0A0M8MND8</accession>
<sequence length="694" mass="75983">MTHTEAAQAAPDDAIVLARACLERLRALRTLKATPAPWDTTSLHPEDRAALTTSTSHTEALAKVNTQIRQLEQRMDELKHAFSAQMRQSFESSLRGVFQGDGAENGTELTDENQVLNEEGLPFVDPLEALPDSPPQTPDLSGHGLPRPTGNVLGRTPGHVEPFDPTLQGEERRQWMSSVFDELEQEEAAERQAEEAAAAEAQKAKSPLTLRRGFLQNAAATQAQDTTQRTKKHVRIVEPSEETTTNVEAPATKRKAVPLGMDPEDAGVQEEAARIVELLGPEVIRGHPNAERIFADMEASQPRIVQKVVPDDEEHATPAGPAVKDTIEERSTAEPTTIRTPGKRKASAFKQRQRAMKAEDEARPSAPSISHGISAIERAGRKDDAQASQLQGARIPHARPTKAYAEKLAQRAAARDVDNDEEEAAPARPRRVRFGGDEVFPTDTETAYEAEERMEEDEDAHVVHRDEDDENEEAAWDETYMAMDDDDEGDVDTWQDDDDALWDSDDDYTPTDVEALKPAMQGHPDDAYWNDDLARAYAEAKARLASTPSSVAEDPHDDNAETYGIAPLSASVGDDGHPTSQPHVSRFKAARMKGEAVPDPNGDLVPDQRRGHDTDDDVQRGPIMVLPSLAPVRFPRPVDDSEGGGIDLDGESDEDDERLHALMRARLSVEESTAPPPPPRTQRAPPTVGAASRS</sequence>
<feature type="region of interest" description="Disordered" evidence="2">
    <location>
        <begin position="545"/>
        <end position="694"/>
    </location>
</feature>
<keyword evidence="1" id="KW-0175">Coiled coil</keyword>
<dbReference type="Proteomes" id="UP000037751">
    <property type="component" value="Unassembled WGS sequence"/>
</dbReference>
<feature type="region of interest" description="Disordered" evidence="2">
    <location>
        <begin position="183"/>
        <end position="205"/>
    </location>
</feature>
<dbReference type="GeneID" id="28728401"/>
<feature type="compositionally biased region" description="Acidic residues" evidence="2">
    <location>
        <begin position="446"/>
        <end position="459"/>
    </location>
</feature>
<dbReference type="AlphaFoldDB" id="A0A0M8MND8"/>
<evidence type="ECO:0000313" key="3">
    <source>
        <dbReference type="EMBL" id="KOS13597.1"/>
    </source>
</evidence>
<feature type="coiled-coil region" evidence="1">
    <location>
        <begin position="54"/>
        <end position="88"/>
    </location>
</feature>
<feature type="compositionally biased region" description="Basic residues" evidence="2">
    <location>
        <begin position="341"/>
        <end position="355"/>
    </location>
</feature>
<feature type="compositionally biased region" description="Basic and acidic residues" evidence="2">
    <location>
        <begin position="606"/>
        <end position="619"/>
    </location>
</feature>
<proteinExistence type="predicted"/>
<feature type="region of interest" description="Disordered" evidence="2">
    <location>
        <begin position="411"/>
        <end position="524"/>
    </location>
</feature>
<reference evidence="3 4" key="1">
    <citation type="submission" date="2015-07" db="EMBL/GenBank/DDBJ databases">
        <title>Draft Genome Sequence of Malassezia furfur CBS1878 and Malassezia pachydermatis CBS1879.</title>
        <authorList>
            <person name="Triana S."/>
            <person name="Ohm R."/>
            <person name="Gonzalez A."/>
            <person name="DeCock H."/>
            <person name="Restrepo S."/>
            <person name="Celis A."/>
        </authorList>
    </citation>
    <scope>NUCLEOTIDE SEQUENCE [LARGE SCALE GENOMIC DNA]</scope>
    <source>
        <strain evidence="3 4">CBS 1879</strain>
    </source>
</reference>
<organism evidence="3 4">
    <name type="scientific">Malassezia pachydermatis</name>
    <dbReference type="NCBI Taxonomy" id="77020"/>
    <lineage>
        <taxon>Eukaryota</taxon>
        <taxon>Fungi</taxon>
        <taxon>Dikarya</taxon>
        <taxon>Basidiomycota</taxon>
        <taxon>Ustilaginomycotina</taxon>
        <taxon>Malasseziomycetes</taxon>
        <taxon>Malasseziales</taxon>
        <taxon>Malasseziaceae</taxon>
        <taxon>Malassezia</taxon>
    </lineage>
</organism>
<evidence type="ECO:0000256" key="2">
    <source>
        <dbReference type="SAM" id="MobiDB-lite"/>
    </source>
</evidence>
<feature type="compositionally biased region" description="Acidic residues" evidence="2">
    <location>
        <begin position="467"/>
        <end position="476"/>
    </location>
</feature>